<dbReference type="Gene3D" id="3.15.30.10">
    <property type="entry name" value="putative capsid protein of prophage domain like"/>
    <property type="match status" value="1"/>
</dbReference>
<dbReference type="AlphaFoldDB" id="A0A447XVP8"/>
<name>A0A447XVP8_ECOLX</name>
<organism evidence="1 2">
    <name type="scientific">Escherichia coli</name>
    <dbReference type="NCBI Taxonomy" id="562"/>
    <lineage>
        <taxon>Bacteria</taxon>
        <taxon>Pseudomonadati</taxon>
        <taxon>Pseudomonadota</taxon>
        <taxon>Gammaproteobacteria</taxon>
        <taxon>Enterobacterales</taxon>
        <taxon>Enterobacteriaceae</taxon>
        <taxon>Escherichia</taxon>
    </lineage>
</organism>
<accession>A0A447XVP8</accession>
<reference evidence="1 2" key="1">
    <citation type="submission" date="2018-12" db="EMBL/GenBank/DDBJ databases">
        <authorList>
            <consortium name="Pathogen Informatics"/>
        </authorList>
    </citation>
    <scope>NUCLEOTIDE SEQUENCE [LARGE SCALE GENOMIC DNA]</scope>
    <source>
        <strain evidence="1 2">NCTC9702</strain>
    </source>
</reference>
<evidence type="ECO:0000313" key="1">
    <source>
        <dbReference type="EMBL" id="VED35109.1"/>
    </source>
</evidence>
<sequence length="57" mass="6789">MVPFRMRRRCPKVWWPLPVIRKHWLTVGDPAREFTMTQSAPLMVLPDPDEFVVVQVK</sequence>
<proteinExistence type="predicted"/>
<gene>
    <name evidence="1" type="ORF">NCTC9702_02329</name>
</gene>
<protein>
    <submittedName>
        <fullName evidence="1">Phage major head protein</fullName>
    </submittedName>
</protein>
<dbReference type="EMBL" id="LR134246">
    <property type="protein sequence ID" value="VED35109.1"/>
    <property type="molecule type" value="Genomic_DNA"/>
</dbReference>
<evidence type="ECO:0000313" key="2">
    <source>
        <dbReference type="Proteomes" id="UP000277930"/>
    </source>
</evidence>
<dbReference type="Proteomes" id="UP000277930">
    <property type="component" value="Chromosome 1"/>
</dbReference>